<comment type="caution">
    <text evidence="9">The sequence shown here is derived from an EMBL/GenBank/DDBJ whole genome shotgun (WGS) entry which is preliminary data.</text>
</comment>
<comment type="similarity">
    <text evidence="2">Belongs to the CLV3/ESR signal peptide family.</text>
</comment>
<protein>
    <submittedName>
        <fullName evidence="9">Uncharacterized protein</fullName>
    </submittedName>
</protein>
<evidence type="ECO:0000256" key="5">
    <source>
        <dbReference type="ARBA" id="ARBA00023180"/>
    </source>
</evidence>
<gene>
    <name evidence="9" type="ORF">BDA96_10G204800</name>
</gene>
<feature type="signal peptide" evidence="8">
    <location>
        <begin position="1"/>
        <end position="16"/>
    </location>
</feature>
<dbReference type="PANTHER" id="PTHR33869:SF17">
    <property type="entry name" value="OS06G0534200 PROTEIN"/>
    <property type="match status" value="1"/>
</dbReference>
<evidence type="ECO:0000313" key="10">
    <source>
        <dbReference type="Proteomes" id="UP000807115"/>
    </source>
</evidence>
<dbReference type="InterPro" id="IPR039616">
    <property type="entry name" value="CLE1-4"/>
</dbReference>
<keyword evidence="6" id="KW-0379">Hydroxylation</keyword>
<evidence type="ECO:0000256" key="1">
    <source>
        <dbReference type="ARBA" id="ARBA00004613"/>
    </source>
</evidence>
<dbReference type="PANTHER" id="PTHR33869">
    <property type="entry name" value="CLAVATA3/ESR (CLE)-RELATED PROTEIN 3"/>
    <property type="match status" value="1"/>
</dbReference>
<dbReference type="Gramene" id="EER89869">
    <property type="protein sequence ID" value="EER89869"/>
    <property type="gene ID" value="SORBI_3010G156500"/>
</dbReference>
<dbReference type="Proteomes" id="UP000807115">
    <property type="component" value="Chromosome 10"/>
</dbReference>
<dbReference type="GO" id="GO:0005576">
    <property type="term" value="C:extracellular region"/>
    <property type="evidence" value="ECO:0007669"/>
    <property type="project" value="UniProtKB-SubCell"/>
</dbReference>
<feature type="compositionally biased region" description="Polar residues" evidence="7">
    <location>
        <begin position="51"/>
        <end position="60"/>
    </location>
</feature>
<evidence type="ECO:0000256" key="2">
    <source>
        <dbReference type="ARBA" id="ARBA00005416"/>
    </source>
</evidence>
<dbReference type="EMBL" id="CM027689">
    <property type="protein sequence ID" value="KAG0514581.1"/>
    <property type="molecule type" value="Genomic_DNA"/>
</dbReference>
<sequence length="86" mass="8957">MKLVLCLCICVVLVIASSPVPVPVPLSADSSPPLMGRRWLRDAVIIASGPEGNTTTTGSAWSEEAPGIPYDGSKRLSPGGPNPQHH</sequence>
<keyword evidence="5" id="KW-0325">Glycoprotein</keyword>
<organism evidence="9 10">
    <name type="scientific">Sorghum bicolor</name>
    <name type="common">Sorghum</name>
    <name type="synonym">Sorghum vulgare</name>
    <dbReference type="NCBI Taxonomy" id="4558"/>
    <lineage>
        <taxon>Eukaryota</taxon>
        <taxon>Viridiplantae</taxon>
        <taxon>Streptophyta</taxon>
        <taxon>Embryophyta</taxon>
        <taxon>Tracheophyta</taxon>
        <taxon>Spermatophyta</taxon>
        <taxon>Magnoliopsida</taxon>
        <taxon>Liliopsida</taxon>
        <taxon>Poales</taxon>
        <taxon>Poaceae</taxon>
        <taxon>PACMAD clade</taxon>
        <taxon>Panicoideae</taxon>
        <taxon>Andropogonodae</taxon>
        <taxon>Andropogoneae</taxon>
        <taxon>Sorghinae</taxon>
        <taxon>Sorghum</taxon>
    </lineage>
</organism>
<evidence type="ECO:0000256" key="7">
    <source>
        <dbReference type="SAM" id="MobiDB-lite"/>
    </source>
</evidence>
<evidence type="ECO:0000256" key="4">
    <source>
        <dbReference type="ARBA" id="ARBA00022729"/>
    </source>
</evidence>
<feature type="region of interest" description="Disordered" evidence="7">
    <location>
        <begin position="48"/>
        <end position="86"/>
    </location>
</feature>
<evidence type="ECO:0000256" key="6">
    <source>
        <dbReference type="ARBA" id="ARBA00023278"/>
    </source>
</evidence>
<reference evidence="9" key="1">
    <citation type="journal article" date="2019" name="BMC Genomics">
        <title>A new reference genome for Sorghum bicolor reveals high levels of sequence similarity between sweet and grain genotypes: implications for the genetics of sugar metabolism.</title>
        <authorList>
            <person name="Cooper E.A."/>
            <person name="Brenton Z.W."/>
            <person name="Flinn B.S."/>
            <person name="Jenkins J."/>
            <person name="Shu S."/>
            <person name="Flowers D."/>
            <person name="Luo F."/>
            <person name="Wang Y."/>
            <person name="Xia P."/>
            <person name="Barry K."/>
            <person name="Daum C."/>
            <person name="Lipzen A."/>
            <person name="Yoshinaga Y."/>
            <person name="Schmutz J."/>
            <person name="Saski C."/>
            <person name="Vermerris W."/>
            <person name="Kresovich S."/>
        </authorList>
    </citation>
    <scope>NUCLEOTIDE SEQUENCE</scope>
</reference>
<accession>A0A921Q689</accession>
<evidence type="ECO:0000313" key="9">
    <source>
        <dbReference type="EMBL" id="KAG0514581.1"/>
    </source>
</evidence>
<dbReference type="OMA" id="PLMGRRW"/>
<comment type="subcellular location">
    <subcellularLocation>
        <location evidence="1">Secreted</location>
    </subcellularLocation>
</comment>
<feature type="chain" id="PRO_5037241689" evidence="8">
    <location>
        <begin position="17"/>
        <end position="86"/>
    </location>
</feature>
<proteinExistence type="inferred from homology"/>
<evidence type="ECO:0000256" key="8">
    <source>
        <dbReference type="SAM" id="SignalP"/>
    </source>
</evidence>
<evidence type="ECO:0000256" key="3">
    <source>
        <dbReference type="ARBA" id="ARBA00022525"/>
    </source>
</evidence>
<name>A0A921Q689_SORBI</name>
<reference evidence="9" key="2">
    <citation type="submission" date="2020-10" db="EMBL/GenBank/DDBJ databases">
        <authorList>
            <person name="Cooper E.A."/>
            <person name="Brenton Z.W."/>
            <person name="Flinn B.S."/>
            <person name="Jenkins J."/>
            <person name="Shu S."/>
            <person name="Flowers D."/>
            <person name="Luo F."/>
            <person name="Wang Y."/>
            <person name="Xia P."/>
            <person name="Barry K."/>
            <person name="Daum C."/>
            <person name="Lipzen A."/>
            <person name="Yoshinaga Y."/>
            <person name="Schmutz J."/>
            <person name="Saski C."/>
            <person name="Vermerris W."/>
            <person name="Kresovich S."/>
        </authorList>
    </citation>
    <scope>NUCLEOTIDE SEQUENCE</scope>
</reference>
<keyword evidence="3" id="KW-0964">Secreted</keyword>
<dbReference type="AlphaFoldDB" id="A0A921Q689"/>
<keyword evidence="4 8" id="KW-0732">Signal</keyword>